<dbReference type="STRING" id="1448315.A0A319BVV8"/>
<dbReference type="GeneID" id="37133663"/>
<dbReference type="Proteomes" id="UP000248340">
    <property type="component" value="Unassembled WGS sequence"/>
</dbReference>
<proteinExistence type="predicted"/>
<reference evidence="1 2" key="1">
    <citation type="submission" date="2016-12" db="EMBL/GenBank/DDBJ databases">
        <title>The genomes of Aspergillus section Nigri reveals drivers in fungal speciation.</title>
        <authorList>
            <consortium name="DOE Joint Genome Institute"/>
            <person name="Vesth T.C."/>
            <person name="Nybo J."/>
            <person name="Theobald S."/>
            <person name="Brandl J."/>
            <person name="Frisvad J.C."/>
            <person name="Nielsen K.F."/>
            <person name="Lyhne E.K."/>
            <person name="Kogle M.E."/>
            <person name="Kuo A."/>
            <person name="Riley R."/>
            <person name="Clum A."/>
            <person name="Nolan M."/>
            <person name="Lipzen A."/>
            <person name="Salamov A."/>
            <person name="Henrissat B."/>
            <person name="Wiebenga A."/>
            <person name="De Vries R.P."/>
            <person name="Grigoriev I.V."/>
            <person name="Mortensen U.H."/>
            <person name="Andersen M.R."/>
            <person name="Baker S.E."/>
        </authorList>
    </citation>
    <scope>NUCLEOTIDE SEQUENCE [LARGE SCALE GENOMIC DNA]</scope>
    <source>
        <strain evidence="1 2">CBS 121591</strain>
    </source>
</reference>
<evidence type="ECO:0000313" key="1">
    <source>
        <dbReference type="EMBL" id="PYH75679.1"/>
    </source>
</evidence>
<dbReference type="RefSeq" id="XP_025485879.1">
    <property type="nucleotide sequence ID" value="XM_025630922.1"/>
</dbReference>
<dbReference type="EMBL" id="KZ821781">
    <property type="protein sequence ID" value="PYH75679.1"/>
    <property type="molecule type" value="Genomic_DNA"/>
</dbReference>
<keyword evidence="2" id="KW-1185">Reference proteome</keyword>
<feature type="non-terminal residue" evidence="1">
    <location>
        <position position="1"/>
    </location>
</feature>
<accession>A0A319BVV8</accession>
<dbReference type="OrthoDB" id="3766406at2759"/>
<evidence type="ECO:0000313" key="2">
    <source>
        <dbReference type="Proteomes" id="UP000248340"/>
    </source>
</evidence>
<dbReference type="AlphaFoldDB" id="A0A319BVV8"/>
<name>A0A319BVV8_9EURO</name>
<dbReference type="VEuPathDB" id="FungiDB:BO82DRAFT_259034"/>
<feature type="non-terminal residue" evidence="1">
    <location>
        <position position="54"/>
    </location>
</feature>
<protein>
    <submittedName>
        <fullName evidence="1">Uncharacterized protein</fullName>
    </submittedName>
</protein>
<sequence>EQPSPAAECMRSSLCEVEFQIFHEDCGQDGKAVIMTKWLDLGAGMNLEDPKWKK</sequence>
<organism evidence="1 2">
    <name type="scientific">Aspergillus uvarum CBS 121591</name>
    <dbReference type="NCBI Taxonomy" id="1448315"/>
    <lineage>
        <taxon>Eukaryota</taxon>
        <taxon>Fungi</taxon>
        <taxon>Dikarya</taxon>
        <taxon>Ascomycota</taxon>
        <taxon>Pezizomycotina</taxon>
        <taxon>Eurotiomycetes</taxon>
        <taxon>Eurotiomycetidae</taxon>
        <taxon>Eurotiales</taxon>
        <taxon>Aspergillaceae</taxon>
        <taxon>Aspergillus</taxon>
        <taxon>Aspergillus subgen. Circumdati</taxon>
    </lineage>
</organism>
<gene>
    <name evidence="1" type="ORF">BO82DRAFT_259034</name>
</gene>